<comment type="caution">
    <text evidence="1">The sequence shown here is derived from an EMBL/GenBank/DDBJ whole genome shotgun (WGS) entry which is preliminary data.</text>
</comment>
<sequence>MEETIQKRNMHALSIDRSVGLSVCLSIYKKGTLIGCSFEPFNANNLDVLQTTRPLEAGQISNIIFHKEKMLPSVSTMCNLTDKVNSDLLEDVYSCLKVFEKAVLIE</sequence>
<protein>
    <submittedName>
        <fullName evidence="1">Uncharacterized protein</fullName>
    </submittedName>
</protein>
<evidence type="ECO:0000313" key="2">
    <source>
        <dbReference type="Proteomes" id="UP001476798"/>
    </source>
</evidence>
<accession>A0ABV0N452</accession>
<evidence type="ECO:0000313" key="1">
    <source>
        <dbReference type="EMBL" id="MEQ2166164.1"/>
    </source>
</evidence>
<dbReference type="EMBL" id="JAHRIO010022883">
    <property type="protein sequence ID" value="MEQ2166164.1"/>
    <property type="molecule type" value="Genomic_DNA"/>
</dbReference>
<reference evidence="1 2" key="1">
    <citation type="submission" date="2021-06" db="EMBL/GenBank/DDBJ databases">
        <authorList>
            <person name="Palmer J.M."/>
        </authorList>
    </citation>
    <scope>NUCLEOTIDE SEQUENCE [LARGE SCALE GENOMIC DNA]</scope>
    <source>
        <strain evidence="1 2">GA_2019</strain>
        <tissue evidence="1">Muscle</tissue>
    </source>
</reference>
<name>A0ABV0N452_9TELE</name>
<gene>
    <name evidence="1" type="ORF">GOODEAATRI_025043</name>
</gene>
<dbReference type="Proteomes" id="UP001476798">
    <property type="component" value="Unassembled WGS sequence"/>
</dbReference>
<organism evidence="1 2">
    <name type="scientific">Goodea atripinnis</name>
    <dbReference type="NCBI Taxonomy" id="208336"/>
    <lineage>
        <taxon>Eukaryota</taxon>
        <taxon>Metazoa</taxon>
        <taxon>Chordata</taxon>
        <taxon>Craniata</taxon>
        <taxon>Vertebrata</taxon>
        <taxon>Euteleostomi</taxon>
        <taxon>Actinopterygii</taxon>
        <taxon>Neopterygii</taxon>
        <taxon>Teleostei</taxon>
        <taxon>Neoteleostei</taxon>
        <taxon>Acanthomorphata</taxon>
        <taxon>Ovalentaria</taxon>
        <taxon>Atherinomorphae</taxon>
        <taxon>Cyprinodontiformes</taxon>
        <taxon>Goodeidae</taxon>
        <taxon>Goodea</taxon>
    </lineage>
</organism>
<proteinExistence type="predicted"/>
<keyword evidence="2" id="KW-1185">Reference proteome</keyword>